<feature type="compositionally biased region" description="Basic and acidic residues" evidence="5">
    <location>
        <begin position="876"/>
        <end position="905"/>
    </location>
</feature>
<dbReference type="GO" id="GO:0010571">
    <property type="term" value="P:positive regulation of nuclear cell cycle DNA replication"/>
    <property type="evidence" value="ECO:0007669"/>
    <property type="project" value="TreeGrafter"/>
</dbReference>
<evidence type="ECO:0000256" key="3">
    <source>
        <dbReference type="ARBA" id="ARBA00022833"/>
    </source>
</evidence>
<feature type="region of interest" description="Disordered" evidence="5">
    <location>
        <begin position="166"/>
        <end position="199"/>
    </location>
</feature>
<dbReference type="GO" id="GO:0008270">
    <property type="term" value="F:zinc ion binding"/>
    <property type="evidence" value="ECO:0007669"/>
    <property type="project" value="UniProtKB-KW"/>
</dbReference>
<dbReference type="GO" id="GO:1901987">
    <property type="term" value="P:regulation of cell cycle phase transition"/>
    <property type="evidence" value="ECO:0007669"/>
    <property type="project" value="TreeGrafter"/>
</dbReference>
<feature type="compositionally biased region" description="Polar residues" evidence="5">
    <location>
        <begin position="293"/>
        <end position="308"/>
    </location>
</feature>
<dbReference type="EMBL" id="CADEBC010000858">
    <property type="protein sequence ID" value="CAB3261810.1"/>
    <property type="molecule type" value="Genomic_DNA"/>
</dbReference>
<evidence type="ECO:0000313" key="8">
    <source>
        <dbReference type="Proteomes" id="UP000494106"/>
    </source>
</evidence>
<dbReference type="PANTHER" id="PTHR15375">
    <property type="entry name" value="ACTIVATOR OF S-PHASE KINASE-RELATED"/>
    <property type="match status" value="1"/>
</dbReference>
<protein>
    <recommendedName>
        <fullName evidence="6">DBF4-type domain-containing protein</fullName>
    </recommendedName>
</protein>
<feature type="region of interest" description="Disordered" evidence="5">
    <location>
        <begin position="767"/>
        <end position="937"/>
    </location>
</feature>
<feature type="compositionally biased region" description="Polar residues" evidence="5">
    <location>
        <begin position="793"/>
        <end position="802"/>
    </location>
</feature>
<feature type="region of interest" description="Disordered" evidence="5">
    <location>
        <begin position="350"/>
        <end position="369"/>
    </location>
</feature>
<dbReference type="GO" id="GO:0043539">
    <property type="term" value="F:protein serine/threonine kinase activator activity"/>
    <property type="evidence" value="ECO:0007669"/>
    <property type="project" value="TreeGrafter"/>
</dbReference>
<feature type="compositionally biased region" description="Basic and acidic residues" evidence="5">
    <location>
        <begin position="170"/>
        <end position="181"/>
    </location>
</feature>
<feature type="compositionally biased region" description="Acidic residues" evidence="5">
    <location>
        <begin position="406"/>
        <end position="424"/>
    </location>
</feature>
<feature type="region of interest" description="Disordered" evidence="5">
    <location>
        <begin position="395"/>
        <end position="498"/>
    </location>
</feature>
<dbReference type="SMART" id="SM00586">
    <property type="entry name" value="ZnF_DBF"/>
    <property type="match status" value="1"/>
</dbReference>
<sequence length="992" mass="111413">MVSTLNLNEKFNRVRRNFCFYLDIQDRGLSLSLSRRIEDMGLQQEVFLTSRVTHVVRSRPAPCSPAAGARWAPARREWRARADAMLERVPAHHSPHSAHSPHSPNARYVQLTVQKAISLLDKLYTFFTASRKAHVTHFTKHFIKIEFLDKLCRPIYKEFDEWPEISLEPDPPKEKKKETPEKNTNQTTKDLIQKMTRKTRPRIKEREEKEIKGGYCEMCNTEYVDAALHRRSPHHLAFVRDHANFLALDSLIGAGADVSAFLDKATPVNGERRSLRNMCNGDIDQPKNRRSMRSQSPDSTMNGNQSPRRNGGLDDEKKHNTRCSKRVNEPHVEDRQYYKVVGVSTKLRSSGGFTAKRKDSPPPCNGTKPLVVKFRKVRRSELSVLSDEAEQFMFPKRASSTSSTSSDEEEDDENGEDDDEEDDVDKQLSPRRKCTPPPPPPIMNERRRQARPLALKEESSEDDSWPEDKRRRKKRPPAVVKRARRVQYKAQSVETPQVEPAVTQLVPAEITVPPPTPVPEVSPLREEPVEKCMKWEDGKLKYTPAVEQLEFAFECVPQSEPWFETFKRQDEDKVLTRNVPKYFALYSKSPKLPYEIGQLPPLKPNCCPLSDLVKREDKPGPSRSYGTRGMKKQKIRKRTAALQALEGHPRKSPREHASTLAILGSAGLLHRRKHPDDTKSTASEDTVSDTHCNLKIEPLISETQEASERLQQFLSEVFEDAAEFDISEEVMDGEAAVATSTNLPDVSSLVSECENCDLIRNEIKEAADRPRRRRGKFKKKNRTGWPNKRKQTKNSSRTSSFESENKADSSLDRSSVDDDTTQGTISEEDANLSEPEKEKPIGGESSSEGSQDKTLAEVASASRRETTDSTDAQDATLREQKAEQVEEEAEQKARSSETEDGDGRRRGGAARAGGAGRARRLAAARGARGAGGPGGGAAPALGRAAPLGAPEVARDLPFLVIYFVSAGSLSAWPPGAAERLRVSVFKLFLFCL</sequence>
<dbReference type="Pfam" id="PF07535">
    <property type="entry name" value="zf-DBF"/>
    <property type="match status" value="1"/>
</dbReference>
<accession>A0A8S1BRB5</accession>
<feature type="compositionally biased region" description="Polar residues" evidence="5">
    <location>
        <begin position="680"/>
        <end position="689"/>
    </location>
</feature>
<feature type="compositionally biased region" description="Gly residues" evidence="5">
    <location>
        <begin position="928"/>
        <end position="937"/>
    </location>
</feature>
<dbReference type="InterPro" id="IPR038545">
    <property type="entry name" value="Znf_DBF_sf"/>
</dbReference>
<evidence type="ECO:0000256" key="2">
    <source>
        <dbReference type="ARBA" id="ARBA00022771"/>
    </source>
</evidence>
<dbReference type="PROSITE" id="PS51265">
    <property type="entry name" value="ZF_DBF4"/>
    <property type="match status" value="1"/>
</dbReference>
<feature type="compositionally biased region" description="Basic and acidic residues" evidence="5">
    <location>
        <begin position="803"/>
        <end position="816"/>
    </location>
</feature>
<organism evidence="7 8">
    <name type="scientific">Arctia plantaginis</name>
    <name type="common">Wood tiger moth</name>
    <name type="synonym">Phalaena plantaginis</name>
    <dbReference type="NCBI Taxonomy" id="874455"/>
    <lineage>
        <taxon>Eukaryota</taxon>
        <taxon>Metazoa</taxon>
        <taxon>Ecdysozoa</taxon>
        <taxon>Arthropoda</taxon>
        <taxon>Hexapoda</taxon>
        <taxon>Insecta</taxon>
        <taxon>Pterygota</taxon>
        <taxon>Neoptera</taxon>
        <taxon>Endopterygota</taxon>
        <taxon>Lepidoptera</taxon>
        <taxon>Glossata</taxon>
        <taxon>Ditrysia</taxon>
        <taxon>Noctuoidea</taxon>
        <taxon>Erebidae</taxon>
        <taxon>Arctiinae</taxon>
        <taxon>Arctia</taxon>
    </lineage>
</organism>
<dbReference type="GO" id="GO:0003676">
    <property type="term" value="F:nucleic acid binding"/>
    <property type="evidence" value="ECO:0007669"/>
    <property type="project" value="InterPro"/>
</dbReference>
<dbReference type="Gene3D" id="6.10.250.3410">
    <property type="entry name" value="DBF zinc finger"/>
    <property type="match status" value="1"/>
</dbReference>
<gene>
    <name evidence="7" type="ORF">APLA_LOCUS18177</name>
</gene>
<reference evidence="7 8" key="1">
    <citation type="submission" date="2020-04" db="EMBL/GenBank/DDBJ databases">
        <authorList>
            <person name="Wallbank WR R."/>
            <person name="Pardo Diaz C."/>
            <person name="Kozak K."/>
            <person name="Martin S."/>
            <person name="Jiggins C."/>
            <person name="Moest M."/>
            <person name="Warren A I."/>
            <person name="Byers J.R.P. K."/>
            <person name="Montejo-Kovacevich G."/>
            <person name="Yen C E."/>
        </authorList>
    </citation>
    <scope>NUCLEOTIDE SEQUENCE [LARGE SCALE GENOMIC DNA]</scope>
</reference>
<evidence type="ECO:0000256" key="4">
    <source>
        <dbReference type="PROSITE-ProRule" id="PRU00600"/>
    </source>
</evidence>
<evidence type="ECO:0000259" key="6">
    <source>
        <dbReference type="PROSITE" id="PS51265"/>
    </source>
</evidence>
<proteinExistence type="predicted"/>
<feature type="region of interest" description="Disordered" evidence="5">
    <location>
        <begin position="611"/>
        <end position="633"/>
    </location>
</feature>
<feature type="region of interest" description="Disordered" evidence="5">
    <location>
        <begin position="666"/>
        <end position="689"/>
    </location>
</feature>
<feature type="domain" description="DBF4-type" evidence="6">
    <location>
        <begin position="209"/>
        <end position="258"/>
    </location>
</feature>
<name>A0A8S1BRB5_ARCPL</name>
<evidence type="ECO:0000256" key="5">
    <source>
        <dbReference type="SAM" id="MobiDB-lite"/>
    </source>
</evidence>
<keyword evidence="3" id="KW-0862">Zinc</keyword>
<feature type="compositionally biased region" description="Basic residues" evidence="5">
    <location>
        <begin position="770"/>
        <end position="792"/>
    </location>
</feature>
<dbReference type="PANTHER" id="PTHR15375:SF26">
    <property type="entry name" value="PROTEIN CHIFFON"/>
    <property type="match status" value="1"/>
</dbReference>
<dbReference type="InterPro" id="IPR006572">
    <property type="entry name" value="Znf_DBF"/>
</dbReference>
<evidence type="ECO:0000256" key="1">
    <source>
        <dbReference type="ARBA" id="ARBA00022723"/>
    </source>
</evidence>
<dbReference type="AlphaFoldDB" id="A0A8S1BRB5"/>
<feature type="compositionally biased region" description="Basic residues" evidence="5">
    <location>
        <begin position="470"/>
        <end position="487"/>
    </location>
</feature>
<keyword evidence="1" id="KW-0479">Metal-binding</keyword>
<keyword evidence="2 4" id="KW-0863">Zinc-finger</keyword>
<dbReference type="InterPro" id="IPR051590">
    <property type="entry name" value="Replication_Regulatory_Kinase"/>
</dbReference>
<dbReference type="Proteomes" id="UP000494106">
    <property type="component" value="Unassembled WGS sequence"/>
</dbReference>
<evidence type="ECO:0000313" key="7">
    <source>
        <dbReference type="EMBL" id="CAB3261810.1"/>
    </source>
</evidence>
<feature type="region of interest" description="Disordered" evidence="5">
    <location>
        <begin position="272"/>
        <end position="331"/>
    </location>
</feature>
<keyword evidence="8" id="KW-1185">Reference proteome</keyword>
<dbReference type="GO" id="GO:0031431">
    <property type="term" value="C:Dbf4-dependent protein kinase complex"/>
    <property type="evidence" value="ECO:0007669"/>
    <property type="project" value="TreeGrafter"/>
</dbReference>
<comment type="caution">
    <text evidence="7">The sequence shown here is derived from an EMBL/GenBank/DDBJ whole genome shotgun (WGS) entry which is preliminary data.</text>
</comment>
<dbReference type="OrthoDB" id="21380at2759"/>